<gene>
    <name evidence="2" type="ORF">BU24DRAFT_284242</name>
</gene>
<dbReference type="Proteomes" id="UP000799778">
    <property type="component" value="Unassembled WGS sequence"/>
</dbReference>
<sequence>MLHSLLAPNMLEPFSSSINPLPSSVSLRYTKLFTCLSWFLVLVLFTFQAEAQVHGVDIGRLGHETSGQHDDSSKTAQDHERKVADAIAQELFFHPTEMNFYESRWVDFLEEWSQQSFDRYLETLKTRPGMSQIQFFALDLLNWDNMTCSLSTPGYCTNMPSNAYIRAYWPDQRHTARRIIYTLEAIRKAYAETDQFIKAIEVAKRKLQAVCGEIGEIFFHSPTSEKGQLCSNDILNIVLSILGTIITVVTLGDGFVAMAPVFEAISVVSAAEMGTLATMQAYGSAAIHTIKASLIGTFQSVGTKIAMGVEKLAEGGSLLGIKTAEWAAGRISSKMINLVTKPVSKLVGKMGMVKSRIPFLQSKGFRPPKIHKGPPNSLANSASSSGENLPLLSPLDSASSSGDGVWRPSLSTIWERSLPAKGSKSSLVTGVFGIHEAFTIADQTDAVSDEHSLYARTNISHTPWFVEVYNPAMDLQASLNDTRQHVVDRTSVLFRIDGEKRTTAFERGQPATNRSVPFVLGAEERREQTSHASDAQDFWELGGKLIPHFRHQDGKPLRIEALVKLLESHENGIVHRWQNLRKPENQFPTADIKPQNLSGVMNIDYVLSTALDHLSWRDILGGVKFDGINKRGLDGTSDSHKFQWKVGTPQASIEESSTGYHKRDTQKRGADLELKSNIAATHDLLGFVDTLQAFGLSEPVKTMKRSLNDAWSYSEFPTSNMFSWEANEPYFTSEIKQRKCGPGTYGKSTEGGGQCYLYIQNAVDHVKDKLVKTMVRLNTPPDLNAETWEPPLVTHLKLRYSTYANFIALRKLEIFLEASEAVSDQVLNKMKNNLISKIYTDQQCYVKCTSADAVGREAKESRPGDVHYYGDTACLSGCYEPVHQQHEELYGLNYGGVRNIRASLDPYNISEVALVNASYDTYNKGLVDGFLSGEFNLDPYQQDLKDTTPMLPVCKSDYLRLSRSHSASSGTWPCTCGDKYGSQSELFWASSVWLARHWEYEDDVIEDCREGPLSVLKKTNPAAYLINMCNVFYKGVMKPGAGSHQESKDKGDYYHNYEACRVYWKYYEEHKDTANDAELDVGMCKLWSRFSKNWDKGGDGRDDFSYVNDDLEDNGCKPYKKFWRKKCHRRMDAQCDMPWVDLDNPDFWY</sequence>
<keyword evidence="3" id="KW-1185">Reference proteome</keyword>
<dbReference type="RefSeq" id="XP_033379915.1">
    <property type="nucleotide sequence ID" value="XM_033522758.1"/>
</dbReference>
<reference evidence="2" key="1">
    <citation type="journal article" date="2020" name="Stud. Mycol.">
        <title>101 Dothideomycetes genomes: a test case for predicting lifestyles and emergence of pathogens.</title>
        <authorList>
            <person name="Haridas S."/>
            <person name="Albert R."/>
            <person name="Binder M."/>
            <person name="Bloem J."/>
            <person name="Labutti K."/>
            <person name="Salamov A."/>
            <person name="Andreopoulos B."/>
            <person name="Baker S."/>
            <person name="Barry K."/>
            <person name="Bills G."/>
            <person name="Bluhm B."/>
            <person name="Cannon C."/>
            <person name="Castanera R."/>
            <person name="Culley D."/>
            <person name="Daum C."/>
            <person name="Ezra D."/>
            <person name="Gonzalez J."/>
            <person name="Henrissat B."/>
            <person name="Kuo A."/>
            <person name="Liang C."/>
            <person name="Lipzen A."/>
            <person name="Lutzoni F."/>
            <person name="Magnuson J."/>
            <person name="Mondo S."/>
            <person name="Nolan M."/>
            <person name="Ohm R."/>
            <person name="Pangilinan J."/>
            <person name="Park H.-J."/>
            <person name="Ramirez L."/>
            <person name="Alfaro M."/>
            <person name="Sun H."/>
            <person name="Tritt A."/>
            <person name="Yoshinaga Y."/>
            <person name="Zwiers L.-H."/>
            <person name="Turgeon B."/>
            <person name="Goodwin S."/>
            <person name="Spatafora J."/>
            <person name="Crous P."/>
            <person name="Grigoriev I."/>
        </authorList>
    </citation>
    <scope>NUCLEOTIDE SEQUENCE</scope>
    <source>
        <strain evidence="2">CBS 175.79</strain>
    </source>
</reference>
<dbReference type="OrthoDB" id="3800625at2759"/>
<organism evidence="2 3">
    <name type="scientific">Aaosphaeria arxii CBS 175.79</name>
    <dbReference type="NCBI Taxonomy" id="1450172"/>
    <lineage>
        <taxon>Eukaryota</taxon>
        <taxon>Fungi</taxon>
        <taxon>Dikarya</taxon>
        <taxon>Ascomycota</taxon>
        <taxon>Pezizomycotina</taxon>
        <taxon>Dothideomycetes</taxon>
        <taxon>Pleosporomycetidae</taxon>
        <taxon>Pleosporales</taxon>
        <taxon>Pleosporales incertae sedis</taxon>
        <taxon>Aaosphaeria</taxon>
    </lineage>
</organism>
<name>A0A6A5XFE8_9PLEO</name>
<feature type="compositionally biased region" description="Low complexity" evidence="1">
    <location>
        <begin position="373"/>
        <end position="385"/>
    </location>
</feature>
<evidence type="ECO:0000313" key="3">
    <source>
        <dbReference type="Proteomes" id="UP000799778"/>
    </source>
</evidence>
<evidence type="ECO:0000313" key="2">
    <source>
        <dbReference type="EMBL" id="KAF2011576.1"/>
    </source>
</evidence>
<dbReference type="GeneID" id="54280155"/>
<feature type="region of interest" description="Disordered" evidence="1">
    <location>
        <begin position="364"/>
        <end position="385"/>
    </location>
</feature>
<dbReference type="EMBL" id="ML978074">
    <property type="protein sequence ID" value="KAF2011576.1"/>
    <property type="molecule type" value="Genomic_DNA"/>
</dbReference>
<dbReference type="AlphaFoldDB" id="A0A6A5XFE8"/>
<evidence type="ECO:0000256" key="1">
    <source>
        <dbReference type="SAM" id="MobiDB-lite"/>
    </source>
</evidence>
<accession>A0A6A5XFE8</accession>
<proteinExistence type="predicted"/>
<protein>
    <submittedName>
        <fullName evidence="2">Uncharacterized protein</fullName>
    </submittedName>
</protein>